<name>A3K3M2_SAGS3</name>
<dbReference type="RefSeq" id="WP_005858973.1">
    <property type="nucleotide sequence ID" value="NZ_AAYA01000006.1"/>
</dbReference>
<proteinExistence type="predicted"/>
<dbReference type="EMBL" id="AAYA01000006">
    <property type="protein sequence ID" value="EBA08136.1"/>
    <property type="molecule type" value="Genomic_DNA"/>
</dbReference>
<dbReference type="SUPFAM" id="SSF53448">
    <property type="entry name" value="Nucleotide-diphospho-sugar transferases"/>
    <property type="match status" value="1"/>
</dbReference>
<dbReference type="AlphaFoldDB" id="A3K3M2"/>
<keyword evidence="2" id="KW-1185">Reference proteome</keyword>
<evidence type="ECO:0000313" key="1">
    <source>
        <dbReference type="EMBL" id="EBA08136.1"/>
    </source>
</evidence>
<dbReference type="Pfam" id="PF13704">
    <property type="entry name" value="Glyco_tranf_2_4"/>
    <property type="match status" value="1"/>
</dbReference>
<reference evidence="1 2" key="1">
    <citation type="submission" date="2006-06" db="EMBL/GenBank/DDBJ databases">
        <authorList>
            <person name="Moran M.A."/>
            <person name="Ferriera S."/>
            <person name="Johnson J."/>
            <person name="Kravitz S."/>
            <person name="Beeson K."/>
            <person name="Sutton G."/>
            <person name="Rogers Y.-H."/>
            <person name="Friedman R."/>
            <person name="Frazier M."/>
            <person name="Venter J.C."/>
        </authorList>
    </citation>
    <scope>NUCLEOTIDE SEQUENCE [LARGE SCALE GENOMIC DNA]</scope>
    <source>
        <strain evidence="1 2">E-37</strain>
    </source>
</reference>
<accession>A3K3M2</accession>
<dbReference type="eggNOG" id="COG0463">
    <property type="taxonomic scope" value="Bacteria"/>
</dbReference>
<sequence>MTPPARIALVSCMRNEGIFVPEWLAYHAGLGFDRIVVATNGCSDGTDALLAHLASRGMVDHIDHDPAGRPPQDAAMDLVLAWAREAGVTHILHIDADEFLCLAEGDLADLIERTHGADVVPLPWRTFGDSGVTKWTPGDLVLERNTRAEAEPVPGITKFKCLFRVASFARATDHNPLEPQIPDPKVMTPDGALLSNASLYQKKSARFRPHEVAARATSAQVYHYAVRSEDVFLLKNDRGDGQGKRGDAKYHLNSRWHRQANRNDVDAPEMLQYLPGVRSRLAEWRRDPDFAQLELACADAFAAQRAKVLTAENRAAWTKEMRPA</sequence>
<dbReference type="InterPro" id="IPR029044">
    <property type="entry name" value="Nucleotide-diphossugar_trans"/>
</dbReference>
<evidence type="ECO:0000313" key="2">
    <source>
        <dbReference type="Proteomes" id="UP000005713"/>
    </source>
</evidence>
<dbReference type="OrthoDB" id="1997677at2"/>
<comment type="caution">
    <text evidence="1">The sequence shown here is derived from an EMBL/GenBank/DDBJ whole genome shotgun (WGS) entry which is preliminary data.</text>
</comment>
<gene>
    <name evidence="1" type="ORF">SSE37_11349</name>
</gene>
<protein>
    <recommendedName>
        <fullName evidence="3">Glycosyl transferase, group 2 family protein</fullName>
    </recommendedName>
</protein>
<evidence type="ECO:0008006" key="3">
    <source>
        <dbReference type="Google" id="ProtNLM"/>
    </source>
</evidence>
<dbReference type="Proteomes" id="UP000005713">
    <property type="component" value="Unassembled WGS sequence"/>
</dbReference>
<organism evidence="1 2">
    <name type="scientific">Sagittula stellata (strain ATCC 700073 / DSM 11524 / E-37)</name>
    <dbReference type="NCBI Taxonomy" id="388399"/>
    <lineage>
        <taxon>Bacteria</taxon>
        <taxon>Pseudomonadati</taxon>
        <taxon>Pseudomonadota</taxon>
        <taxon>Alphaproteobacteria</taxon>
        <taxon>Rhodobacterales</taxon>
        <taxon>Roseobacteraceae</taxon>
        <taxon>Sagittula</taxon>
    </lineage>
</organism>